<dbReference type="Gene3D" id="3.40.50.1820">
    <property type="entry name" value="alpha/beta hydrolase"/>
    <property type="match status" value="1"/>
</dbReference>
<evidence type="ECO:0000313" key="5">
    <source>
        <dbReference type="Proteomes" id="UP000309117"/>
    </source>
</evidence>
<comment type="caution">
    <text evidence="4">The sequence shown here is derived from an EMBL/GenBank/DDBJ whole genome shotgun (WGS) entry which is preliminary data.</text>
</comment>
<dbReference type="PANTHER" id="PTHR40111:SF1">
    <property type="entry name" value="CEPHALOSPORIN-C DEACETYLASE"/>
    <property type="match status" value="1"/>
</dbReference>
<feature type="active site" description="Charge relay system" evidence="1">
    <location>
        <position position="270"/>
    </location>
</feature>
<evidence type="ECO:0000259" key="3">
    <source>
        <dbReference type="Pfam" id="PF05448"/>
    </source>
</evidence>
<dbReference type="InterPro" id="IPR029058">
    <property type="entry name" value="AB_hydrolase_fold"/>
</dbReference>
<dbReference type="AlphaFoldDB" id="A0A4S2BRK8"/>
<gene>
    <name evidence="4" type="ORF">E5351_02460</name>
</gene>
<evidence type="ECO:0000313" key="4">
    <source>
        <dbReference type="EMBL" id="TGY16875.1"/>
    </source>
</evidence>
<dbReference type="Pfam" id="PF05448">
    <property type="entry name" value="AXE1"/>
    <property type="match status" value="1"/>
</dbReference>
<feature type="active site" description="Charge relay system" evidence="1">
    <location>
        <position position="299"/>
    </location>
</feature>
<feature type="domain" description="Acetyl xylan esterase" evidence="3">
    <location>
        <begin position="1"/>
        <end position="315"/>
    </location>
</feature>
<dbReference type="Proteomes" id="UP000309117">
    <property type="component" value="Unassembled WGS sequence"/>
</dbReference>
<dbReference type="PANTHER" id="PTHR40111">
    <property type="entry name" value="CEPHALOSPORIN-C DEACETYLASE"/>
    <property type="match status" value="1"/>
</dbReference>
<dbReference type="GO" id="GO:0005976">
    <property type="term" value="P:polysaccharide metabolic process"/>
    <property type="evidence" value="ECO:0007669"/>
    <property type="project" value="TreeGrafter"/>
</dbReference>
<dbReference type="InterPro" id="IPR008391">
    <property type="entry name" value="AXE1_dom"/>
</dbReference>
<dbReference type="RefSeq" id="WP_135960303.1">
    <property type="nucleotide sequence ID" value="NZ_AQFR02000001.1"/>
</dbReference>
<dbReference type="EMBL" id="SRYV01000003">
    <property type="protein sequence ID" value="TGY16875.1"/>
    <property type="molecule type" value="Genomic_DNA"/>
</dbReference>
<name>A0A4S2BRK8_9LACO</name>
<feature type="binding site" evidence="2">
    <location>
        <position position="89"/>
    </location>
    <ligand>
        <name>substrate</name>
    </ligand>
</feature>
<evidence type="ECO:0000256" key="2">
    <source>
        <dbReference type="PIRSR" id="PIRSR639069-2"/>
    </source>
</evidence>
<dbReference type="SUPFAM" id="SSF53474">
    <property type="entry name" value="alpha/beta-Hydrolases"/>
    <property type="match status" value="1"/>
</dbReference>
<dbReference type="GO" id="GO:0052689">
    <property type="term" value="F:carboxylic ester hydrolase activity"/>
    <property type="evidence" value="ECO:0007669"/>
    <property type="project" value="TreeGrafter"/>
</dbReference>
<sequence length="325" mass="37555">MEHADFLKKMETYMGKDNPPSDFDEFWNKQIASLPESIPYEIKPRHFGAENIDFFDLYFKGTNDGTVHAKCIFPHHQKNIPVVFYFHGYMGQAPDWTSFLKYIPLGVGVVAMDVRGQQGESVDNGIYKGNTVLGHIIRGAVEGKDHLFYKDIYLDVYSLIEVVADMERVDNSHLYTWGGSQGGALSLIGAALNHRIRRCATQYPFLSDFKYVLEMGDMGLPYDELFRYFKFYDPFHKTEAKLLKTLSYIDVKNFAHLIRCPVLMFTGLEDKVCFPATQYAIYNRIETEKKHILLPEYEHEAMFYYVDSTAFNWLLGTNFPEGPNE</sequence>
<feature type="active site" description="Nucleophile" evidence="1">
    <location>
        <position position="180"/>
    </location>
</feature>
<accession>A0A4S2BRK8</accession>
<dbReference type="InterPro" id="IPR039069">
    <property type="entry name" value="CE7"/>
</dbReference>
<organism evidence="4 5">
    <name type="scientific">Lactobacillus intestinalis</name>
    <dbReference type="NCBI Taxonomy" id="151781"/>
    <lineage>
        <taxon>Bacteria</taxon>
        <taxon>Bacillati</taxon>
        <taxon>Bacillota</taxon>
        <taxon>Bacilli</taxon>
        <taxon>Lactobacillales</taxon>
        <taxon>Lactobacillaceae</taxon>
        <taxon>Lactobacillus</taxon>
    </lineage>
</organism>
<evidence type="ECO:0000256" key="1">
    <source>
        <dbReference type="PIRSR" id="PIRSR639069-1"/>
    </source>
</evidence>
<proteinExistence type="predicted"/>
<protein>
    <submittedName>
        <fullName evidence="4">Acetylxylan esterase</fullName>
    </submittedName>
</protein>
<reference evidence="4 5" key="1">
    <citation type="submission" date="2019-04" db="EMBL/GenBank/DDBJ databases">
        <title>Microbes associate with the intestines of laboratory mice.</title>
        <authorList>
            <person name="Navarre W."/>
            <person name="Wong E."/>
            <person name="Huang K."/>
            <person name="Tropini C."/>
            <person name="Ng K."/>
            <person name="Yu B."/>
        </authorList>
    </citation>
    <scope>NUCLEOTIDE SEQUENCE [LARGE SCALE GENOMIC DNA]</scope>
    <source>
        <strain evidence="4 5">NM61_E11</strain>
    </source>
</reference>